<comment type="subcellular location">
    <subcellularLocation>
        <location evidence="1">Membrane</location>
        <topology evidence="1">Multi-pass membrane protein</topology>
    </subcellularLocation>
</comment>
<feature type="non-terminal residue" evidence="8">
    <location>
        <position position="76"/>
    </location>
</feature>
<dbReference type="AlphaFoldDB" id="A0ABD0PVD4"/>
<keyword evidence="9" id="KW-1185">Reference proteome</keyword>
<evidence type="ECO:0000256" key="5">
    <source>
        <dbReference type="ARBA" id="ARBA00023136"/>
    </source>
</evidence>
<dbReference type="InterPro" id="IPR051223">
    <property type="entry name" value="Polycystin"/>
</dbReference>
<gene>
    <name evidence="8" type="ORF">M9458_026871</name>
</gene>
<name>A0ABD0PVD4_CIRMR</name>
<evidence type="ECO:0000259" key="7">
    <source>
        <dbReference type="Pfam" id="PF08016"/>
    </source>
</evidence>
<evidence type="ECO:0000256" key="4">
    <source>
        <dbReference type="ARBA" id="ARBA00022989"/>
    </source>
</evidence>
<reference evidence="8 9" key="1">
    <citation type="submission" date="2024-05" db="EMBL/GenBank/DDBJ databases">
        <title>Genome sequencing and assembly of Indian major carp, Cirrhinus mrigala (Hamilton, 1822).</title>
        <authorList>
            <person name="Mohindra V."/>
            <person name="Chowdhury L.M."/>
            <person name="Lal K."/>
            <person name="Jena J.K."/>
        </authorList>
    </citation>
    <scope>NUCLEOTIDE SEQUENCE [LARGE SCALE GENOMIC DNA]</scope>
    <source>
        <strain evidence="8">CM1030</strain>
        <tissue evidence="8">Blood</tissue>
    </source>
</reference>
<organism evidence="8 9">
    <name type="scientific">Cirrhinus mrigala</name>
    <name type="common">Mrigala</name>
    <dbReference type="NCBI Taxonomy" id="683832"/>
    <lineage>
        <taxon>Eukaryota</taxon>
        <taxon>Metazoa</taxon>
        <taxon>Chordata</taxon>
        <taxon>Craniata</taxon>
        <taxon>Vertebrata</taxon>
        <taxon>Euteleostomi</taxon>
        <taxon>Actinopterygii</taxon>
        <taxon>Neopterygii</taxon>
        <taxon>Teleostei</taxon>
        <taxon>Ostariophysi</taxon>
        <taxon>Cypriniformes</taxon>
        <taxon>Cyprinidae</taxon>
        <taxon>Labeoninae</taxon>
        <taxon>Labeonini</taxon>
        <taxon>Cirrhinus</taxon>
    </lineage>
</organism>
<dbReference type="GO" id="GO:0016020">
    <property type="term" value="C:membrane"/>
    <property type="evidence" value="ECO:0007669"/>
    <property type="project" value="UniProtKB-SubCell"/>
</dbReference>
<feature type="transmembrane region" description="Helical" evidence="6">
    <location>
        <begin position="31"/>
        <end position="49"/>
    </location>
</feature>
<protein>
    <recommendedName>
        <fullName evidence="7">Polycystin cation channel PKD1/PKD2 domain-containing protein</fullName>
    </recommendedName>
</protein>
<proteinExistence type="inferred from homology"/>
<evidence type="ECO:0000256" key="3">
    <source>
        <dbReference type="ARBA" id="ARBA00022692"/>
    </source>
</evidence>
<dbReference type="InterPro" id="IPR013122">
    <property type="entry name" value="PKD1_2_channel"/>
</dbReference>
<comment type="similarity">
    <text evidence="2">Belongs to the polycystin family.</text>
</comment>
<feature type="non-terminal residue" evidence="8">
    <location>
        <position position="1"/>
    </location>
</feature>
<accession>A0ABD0PVD4</accession>
<keyword evidence="4 6" id="KW-1133">Transmembrane helix</keyword>
<evidence type="ECO:0000256" key="1">
    <source>
        <dbReference type="ARBA" id="ARBA00004141"/>
    </source>
</evidence>
<evidence type="ECO:0000313" key="8">
    <source>
        <dbReference type="EMBL" id="KAL0177977.1"/>
    </source>
</evidence>
<comment type="caution">
    <text evidence="8">The sequence shown here is derived from an EMBL/GenBank/DDBJ whole genome shotgun (WGS) entry which is preliminary data.</text>
</comment>
<dbReference type="PANTHER" id="PTHR10877">
    <property type="entry name" value="POLYCYSTIN FAMILY MEMBER"/>
    <property type="match status" value="1"/>
</dbReference>
<dbReference type="PANTHER" id="PTHR10877:SF196">
    <property type="entry name" value="POLYCYSTIN-2-LIKE PROTEIN 1"/>
    <property type="match status" value="1"/>
</dbReference>
<evidence type="ECO:0000313" key="9">
    <source>
        <dbReference type="Proteomes" id="UP001529510"/>
    </source>
</evidence>
<keyword evidence="3 6" id="KW-0812">Transmembrane</keyword>
<dbReference type="Pfam" id="PF08016">
    <property type="entry name" value="PKD_channel"/>
    <property type="match status" value="1"/>
</dbReference>
<keyword evidence="5 6" id="KW-0472">Membrane</keyword>
<dbReference type="EMBL" id="JAMKFB020000013">
    <property type="protein sequence ID" value="KAL0177977.1"/>
    <property type="molecule type" value="Genomic_DNA"/>
</dbReference>
<sequence length="76" mass="8969">LVVEFPATGGAIPSYQIRTVKLIRYVTTWDYFIIGCEIVFCVFILYYIVEEILEFRIHKLSHFNSIWNILDIVVIL</sequence>
<evidence type="ECO:0000256" key="6">
    <source>
        <dbReference type="SAM" id="Phobius"/>
    </source>
</evidence>
<feature type="domain" description="Polycystin cation channel PKD1/PKD2" evidence="7">
    <location>
        <begin position="24"/>
        <end position="75"/>
    </location>
</feature>
<evidence type="ECO:0000256" key="2">
    <source>
        <dbReference type="ARBA" id="ARBA00007200"/>
    </source>
</evidence>
<dbReference type="Proteomes" id="UP001529510">
    <property type="component" value="Unassembled WGS sequence"/>
</dbReference>